<dbReference type="AlphaFoldDB" id="A0A3B3UW16"/>
<name>A0A3B3UW16_9TELE</name>
<keyword evidence="2" id="KW-1185">Reference proteome</keyword>
<accession>A0A3B3UW16</accession>
<reference evidence="1" key="1">
    <citation type="submission" date="2025-08" db="UniProtKB">
        <authorList>
            <consortium name="Ensembl"/>
        </authorList>
    </citation>
    <scope>IDENTIFICATION</scope>
</reference>
<dbReference type="Ensembl" id="ENSPLAT00000025949.1">
    <property type="protein sequence ID" value="ENSPLAP00000016871.1"/>
    <property type="gene ID" value="ENSPLAG00000021151.1"/>
</dbReference>
<protein>
    <submittedName>
        <fullName evidence="1">Uncharacterized protein</fullName>
    </submittedName>
</protein>
<reference evidence="1" key="2">
    <citation type="submission" date="2025-09" db="UniProtKB">
        <authorList>
            <consortium name="Ensembl"/>
        </authorList>
    </citation>
    <scope>IDENTIFICATION</scope>
</reference>
<evidence type="ECO:0000313" key="2">
    <source>
        <dbReference type="Proteomes" id="UP000261500"/>
    </source>
</evidence>
<dbReference type="Proteomes" id="UP000261500">
    <property type="component" value="Unplaced"/>
</dbReference>
<dbReference type="GeneTree" id="ENSGT01030000234822"/>
<proteinExistence type="predicted"/>
<evidence type="ECO:0000313" key="1">
    <source>
        <dbReference type="Ensembl" id="ENSPLAP00000016871.1"/>
    </source>
</evidence>
<sequence>MIQSSQPSSLKFTCRAFLLHLYLDFFPCRFPCRLFGAVLRRRRGGPSPRPSALAGFSSATRMAFSCCPRPLLSRPSRLRSTSASDLPCTARSWKQSWLLCWRCVRNASHTSRTSQPPVSAESAASRDLDWRWKGPATSNRYFCLLRGECKRLSARRKEENNCSQIHLECTVFRERWCVCMCVC</sequence>
<organism evidence="1 2">
    <name type="scientific">Poecilia latipinna</name>
    <name type="common">sailfin molly</name>
    <dbReference type="NCBI Taxonomy" id="48699"/>
    <lineage>
        <taxon>Eukaryota</taxon>
        <taxon>Metazoa</taxon>
        <taxon>Chordata</taxon>
        <taxon>Craniata</taxon>
        <taxon>Vertebrata</taxon>
        <taxon>Euteleostomi</taxon>
        <taxon>Actinopterygii</taxon>
        <taxon>Neopterygii</taxon>
        <taxon>Teleostei</taxon>
        <taxon>Neoteleostei</taxon>
        <taxon>Acanthomorphata</taxon>
        <taxon>Ovalentaria</taxon>
        <taxon>Atherinomorphae</taxon>
        <taxon>Cyprinodontiformes</taxon>
        <taxon>Poeciliidae</taxon>
        <taxon>Poeciliinae</taxon>
        <taxon>Poecilia</taxon>
    </lineage>
</organism>